<gene>
    <name evidence="2" type="ORF">PACLA_8A076155</name>
</gene>
<dbReference type="EMBL" id="CACRXK020006453">
    <property type="protein sequence ID" value="CAB4009441.1"/>
    <property type="molecule type" value="Genomic_DNA"/>
</dbReference>
<dbReference type="Gene3D" id="2.30.29.30">
    <property type="entry name" value="Pleckstrin-homology domain (PH domain)/Phosphotyrosine-binding domain (PTB)"/>
    <property type="match status" value="1"/>
</dbReference>
<evidence type="ECO:0000313" key="3">
    <source>
        <dbReference type="Proteomes" id="UP001152795"/>
    </source>
</evidence>
<reference evidence="2" key="1">
    <citation type="submission" date="2020-04" db="EMBL/GenBank/DDBJ databases">
        <authorList>
            <person name="Alioto T."/>
            <person name="Alioto T."/>
            <person name="Gomez Garrido J."/>
        </authorList>
    </citation>
    <scope>NUCLEOTIDE SEQUENCE</scope>
    <source>
        <strain evidence="2">A484AB</strain>
    </source>
</reference>
<dbReference type="SUPFAM" id="SSF50729">
    <property type="entry name" value="PH domain-like"/>
    <property type="match status" value="1"/>
</dbReference>
<keyword evidence="3" id="KW-1185">Reference proteome</keyword>
<protein>
    <submittedName>
        <fullName evidence="2">Inactive phospholipase C 1</fullName>
    </submittedName>
</protein>
<comment type="caution">
    <text evidence="2">The sequence shown here is derived from an EMBL/GenBank/DDBJ whole genome shotgun (WGS) entry which is preliminary data.</text>
</comment>
<dbReference type="OrthoDB" id="269822at2759"/>
<evidence type="ECO:0000313" key="2">
    <source>
        <dbReference type="EMBL" id="CAB4009441.1"/>
    </source>
</evidence>
<feature type="region of interest" description="Disordered" evidence="1">
    <location>
        <begin position="1"/>
        <end position="58"/>
    </location>
</feature>
<accession>A0A7D9EHX7</accession>
<dbReference type="Proteomes" id="UP001152795">
    <property type="component" value="Unassembled WGS sequence"/>
</dbReference>
<name>A0A7D9EHX7_PARCT</name>
<evidence type="ECO:0000256" key="1">
    <source>
        <dbReference type="SAM" id="MobiDB-lite"/>
    </source>
</evidence>
<feature type="compositionally biased region" description="Basic and acidic residues" evidence="1">
    <location>
        <begin position="26"/>
        <end position="38"/>
    </location>
</feature>
<dbReference type="InterPro" id="IPR011993">
    <property type="entry name" value="PH-like_dom_sf"/>
</dbReference>
<sequence>MEDSEQTDEAAENNAIDEIIVQTHEQGSRSEAFRDLRPRRSSILKKSNDRPVAKSVSFSSIPGEKKVTNAADCLLFMQGGSELHKVRSTSRQYLRFFYLDQDLGALRWSPSTKKPEKAKSKLRV</sequence>
<proteinExistence type="predicted"/>
<dbReference type="AlphaFoldDB" id="A0A7D9EHX7"/>
<feature type="compositionally biased region" description="Acidic residues" evidence="1">
    <location>
        <begin position="1"/>
        <end position="11"/>
    </location>
</feature>
<organism evidence="2 3">
    <name type="scientific">Paramuricea clavata</name>
    <name type="common">Red gorgonian</name>
    <name type="synonym">Violescent sea-whip</name>
    <dbReference type="NCBI Taxonomy" id="317549"/>
    <lineage>
        <taxon>Eukaryota</taxon>
        <taxon>Metazoa</taxon>
        <taxon>Cnidaria</taxon>
        <taxon>Anthozoa</taxon>
        <taxon>Octocorallia</taxon>
        <taxon>Malacalcyonacea</taxon>
        <taxon>Plexauridae</taxon>
        <taxon>Paramuricea</taxon>
    </lineage>
</organism>